<name>A0A367LS98_9HYPO</name>
<reference evidence="4 5" key="1">
    <citation type="journal article" date="2015" name="BMC Genomics">
        <title>Insights from the genome of Ophiocordyceps polyrhachis-furcata to pathogenicity and host specificity in insect fungi.</title>
        <authorList>
            <person name="Wichadakul D."/>
            <person name="Kobmoo N."/>
            <person name="Ingsriswang S."/>
            <person name="Tangphatsornruang S."/>
            <person name="Chantasingh D."/>
            <person name="Luangsa-ard J.J."/>
            <person name="Eurwilaichitr L."/>
        </authorList>
    </citation>
    <scope>NUCLEOTIDE SEQUENCE [LARGE SCALE GENOMIC DNA]</scope>
    <source>
        <strain evidence="4 5">BCC 54312</strain>
    </source>
</reference>
<dbReference type="PROSITE" id="PS51228">
    <property type="entry name" value="ACB_2"/>
    <property type="match status" value="1"/>
</dbReference>
<protein>
    <recommendedName>
        <fullName evidence="3">ACB domain-containing protein</fullName>
    </recommendedName>
</protein>
<comment type="caution">
    <text evidence="4">The sequence shown here is derived from an EMBL/GenBank/DDBJ whole genome shotgun (WGS) entry which is preliminary data.</text>
</comment>
<dbReference type="Proteomes" id="UP000253664">
    <property type="component" value="Unassembled WGS sequence"/>
</dbReference>
<feature type="domain" description="ACB" evidence="3">
    <location>
        <begin position="5"/>
        <end position="103"/>
    </location>
</feature>
<keyword evidence="2" id="KW-0812">Transmembrane</keyword>
<organism evidence="4 5">
    <name type="scientific">Ophiocordyceps polyrhachis-furcata BCC 54312</name>
    <dbReference type="NCBI Taxonomy" id="1330021"/>
    <lineage>
        <taxon>Eukaryota</taxon>
        <taxon>Fungi</taxon>
        <taxon>Dikarya</taxon>
        <taxon>Ascomycota</taxon>
        <taxon>Pezizomycotina</taxon>
        <taxon>Sordariomycetes</taxon>
        <taxon>Hypocreomycetidae</taxon>
        <taxon>Hypocreales</taxon>
        <taxon>Ophiocordycipitaceae</taxon>
        <taxon>Ophiocordyceps</taxon>
    </lineage>
</organism>
<dbReference type="EMBL" id="LKCN02000001">
    <property type="protein sequence ID" value="RCI17112.1"/>
    <property type="molecule type" value="Genomic_DNA"/>
</dbReference>
<evidence type="ECO:0000313" key="4">
    <source>
        <dbReference type="EMBL" id="RCI17112.1"/>
    </source>
</evidence>
<keyword evidence="2" id="KW-1133">Transmembrane helix</keyword>
<sequence>MADSVDRVFVHALNTVKKIPKTGASRPPQSDRLRLYGLYKQAMEGDVDGVMEQPAPSPGLTAEELQREQDKWHAWNSQKGLSGTEAKRRYVEALIETMHRYATTKDATELVSELEFVWNQIRHNSSGSSDYSPRTAAARLHQQQAASSAEGPMKVLTPMSEQGEAEMRSHRRRMELLDDAAADGERSGRWQRTMDRAVTNLSAEVAALREQIATGREWKSKKKRSFSAWLRWMAWKVIKHLIADCIVLAIVLLWLRRRRDTRLEDLVRAALKLGREYARKVLPSR</sequence>
<dbReference type="InterPro" id="IPR035984">
    <property type="entry name" value="Acyl-CoA-binding_sf"/>
</dbReference>
<evidence type="ECO:0000256" key="1">
    <source>
        <dbReference type="ARBA" id="ARBA00023121"/>
    </source>
</evidence>
<keyword evidence="5" id="KW-1185">Reference proteome</keyword>
<evidence type="ECO:0000259" key="3">
    <source>
        <dbReference type="PROSITE" id="PS51228"/>
    </source>
</evidence>
<dbReference type="AlphaFoldDB" id="A0A367LS98"/>
<dbReference type="SUPFAM" id="SSF47027">
    <property type="entry name" value="Acyl-CoA binding protein"/>
    <property type="match status" value="1"/>
</dbReference>
<keyword evidence="2" id="KW-0472">Membrane</keyword>
<dbReference type="Gene3D" id="1.20.80.10">
    <property type="match status" value="1"/>
</dbReference>
<dbReference type="GO" id="GO:0006631">
    <property type="term" value="P:fatty acid metabolic process"/>
    <property type="evidence" value="ECO:0007669"/>
    <property type="project" value="TreeGrafter"/>
</dbReference>
<dbReference type="PANTHER" id="PTHR23310:SF133">
    <property type="entry name" value="COA BINDING PROTEIN, PUTATIVE (AFU_ORTHOLOGUE AFUA_1G12300)-RELATED"/>
    <property type="match status" value="1"/>
</dbReference>
<dbReference type="STRING" id="1330021.A0A367LS98"/>
<dbReference type="InterPro" id="IPR000582">
    <property type="entry name" value="Acyl-CoA-binding_protein"/>
</dbReference>
<accession>A0A367LS98</accession>
<dbReference type="OrthoDB" id="346910at2759"/>
<keyword evidence="1" id="KW-0446">Lipid-binding</keyword>
<dbReference type="InterPro" id="IPR014352">
    <property type="entry name" value="FERM/acyl-CoA-bd_prot_sf"/>
</dbReference>
<evidence type="ECO:0000256" key="2">
    <source>
        <dbReference type="SAM" id="Phobius"/>
    </source>
</evidence>
<gene>
    <name evidence="4" type="ORF">L249_2348</name>
</gene>
<feature type="transmembrane region" description="Helical" evidence="2">
    <location>
        <begin position="232"/>
        <end position="255"/>
    </location>
</feature>
<evidence type="ECO:0000313" key="5">
    <source>
        <dbReference type="Proteomes" id="UP000253664"/>
    </source>
</evidence>
<dbReference type="Pfam" id="PF00887">
    <property type="entry name" value="ACBP"/>
    <property type="match status" value="1"/>
</dbReference>
<dbReference type="PANTHER" id="PTHR23310">
    <property type="entry name" value="ACYL-COA-BINDING PROTEIN, ACBP"/>
    <property type="match status" value="1"/>
</dbReference>
<dbReference type="GO" id="GO:0000062">
    <property type="term" value="F:fatty-acyl-CoA binding"/>
    <property type="evidence" value="ECO:0007669"/>
    <property type="project" value="InterPro"/>
</dbReference>
<proteinExistence type="predicted"/>